<feature type="domain" description="Heterokaryon incompatibility" evidence="1">
    <location>
        <begin position="285"/>
        <end position="439"/>
    </location>
</feature>
<dbReference type="EMBL" id="KE148156">
    <property type="protein sequence ID" value="EPE05439.1"/>
    <property type="molecule type" value="Genomic_DNA"/>
</dbReference>
<dbReference type="OrthoDB" id="2975793at2759"/>
<evidence type="ECO:0000259" key="1">
    <source>
        <dbReference type="Pfam" id="PF06985"/>
    </source>
</evidence>
<sequence>MAFICLLCRQVGHKTVDCPAASKPHGTVVPGPNAAVFPGIHGAGLSSALNESSPLCSRCADLKLLDLLLYEDVKDEFGPVEGVFSNKELAKARTLGPFRSIELLDTCPLCRILFGAFSPEDADVDPDSSYSLRPIPTCNLTGASMGRGESDFLDGKSYTDQELDAFRQSYSVLVYIVPSDADSRMALMMGFNRTFDDKYQTFFGIAGPRVPGAASSISTLQNNRTALAPRPRAELIDFGLVNSWLGKCDTECNDCQGIWRDELLTTRMLDVVDNKLVDCLPHCKYAALSYVWGSVVPEPDALEKGTLPPTIMDAMEVTRRIGIRHLWVDALCIDQRPTAQKMQQIQMMDLIYEGAYVTILALHGDSSLYGLPGVTDPAASHAQVAKQKGHSIPLSAMGRVAQPYELVDGYPMAMVYPGTFDAISSPGRTYVTRAWTMQEQFLSRRQLIFDREQVHFNCRLGGPREETVDDTHDPAHMMTARTKVLHSENKTIVQLQHNMSPLQTPRKTLSPKDVNLQQLAISQFTELLKDYTCRDMADPSDSLNAIIGLVSYIERSARMQPFVWGLPLRDYPLSLTWFHDRNTPGSRGNRNKITRRLDFPSWSYTGWEGKIAFPTSEGPKHLEPDLIRAEMVERRIECGMAPVFVSIGHVGTAPPLLPYPQVDGKVLTLKGYTVRFEIKSEPFNEAYLPGTDVNIGRLLENNYMHPLTLPSGVFDFVVACRIKHVMRTAERPVRHTLYLIMLDYSEAAQNGGVPSRRTHVRWTVDKDFATTDRYKDILCYREDIQIV</sequence>
<dbReference type="Pfam" id="PF06985">
    <property type="entry name" value="HET"/>
    <property type="match status" value="1"/>
</dbReference>
<dbReference type="Proteomes" id="UP000016923">
    <property type="component" value="Unassembled WGS sequence"/>
</dbReference>
<dbReference type="HOGENOM" id="CLU_025076_0_0_1"/>
<dbReference type="AlphaFoldDB" id="S3BW03"/>
<dbReference type="InterPro" id="IPR010730">
    <property type="entry name" value="HET"/>
</dbReference>
<dbReference type="VEuPathDB" id="FungiDB:F503_02178"/>
<reference evidence="2 3" key="1">
    <citation type="journal article" date="2013" name="BMC Genomics">
        <title>The genome and transcriptome of the pine saprophyte Ophiostoma piceae, and a comparison with the bark beetle-associated pine pathogen Grosmannia clavigera.</title>
        <authorList>
            <person name="Haridas S."/>
            <person name="Wang Y."/>
            <person name="Lim L."/>
            <person name="Massoumi Alamouti S."/>
            <person name="Jackman S."/>
            <person name="Docking R."/>
            <person name="Robertson G."/>
            <person name="Birol I."/>
            <person name="Bohlmann J."/>
            <person name="Breuil C."/>
        </authorList>
    </citation>
    <scope>NUCLEOTIDE SEQUENCE [LARGE SCALE GENOMIC DNA]</scope>
    <source>
        <strain evidence="2 3">UAMH 11346</strain>
    </source>
</reference>
<dbReference type="PANTHER" id="PTHR33112:SF12">
    <property type="entry name" value="HETEROKARYON INCOMPATIBILITY DOMAIN-CONTAINING PROTEIN"/>
    <property type="match status" value="1"/>
</dbReference>
<dbReference type="OMA" id="RIECGMA"/>
<name>S3BW03_OPHP1</name>
<dbReference type="eggNOG" id="ENOG502RS6Z">
    <property type="taxonomic scope" value="Eukaryota"/>
</dbReference>
<dbReference type="STRING" id="1262450.S3BW03"/>
<gene>
    <name evidence="2" type="ORF">F503_02178</name>
</gene>
<proteinExistence type="predicted"/>
<evidence type="ECO:0000313" key="2">
    <source>
        <dbReference type="EMBL" id="EPE05439.1"/>
    </source>
</evidence>
<dbReference type="PANTHER" id="PTHR33112">
    <property type="entry name" value="DOMAIN PROTEIN, PUTATIVE-RELATED"/>
    <property type="match status" value="1"/>
</dbReference>
<keyword evidence="3" id="KW-1185">Reference proteome</keyword>
<organism evidence="2 3">
    <name type="scientific">Ophiostoma piceae (strain UAMH 11346)</name>
    <name type="common">Sap stain fungus</name>
    <dbReference type="NCBI Taxonomy" id="1262450"/>
    <lineage>
        <taxon>Eukaryota</taxon>
        <taxon>Fungi</taxon>
        <taxon>Dikarya</taxon>
        <taxon>Ascomycota</taxon>
        <taxon>Pezizomycotina</taxon>
        <taxon>Sordariomycetes</taxon>
        <taxon>Sordariomycetidae</taxon>
        <taxon>Ophiostomatales</taxon>
        <taxon>Ophiostomataceae</taxon>
        <taxon>Ophiostoma</taxon>
    </lineage>
</organism>
<evidence type="ECO:0000313" key="3">
    <source>
        <dbReference type="Proteomes" id="UP000016923"/>
    </source>
</evidence>
<protein>
    <recommendedName>
        <fullName evidence="1">Heterokaryon incompatibility domain-containing protein</fullName>
    </recommendedName>
</protein>
<accession>S3BW03</accession>